<dbReference type="InterPro" id="IPR008969">
    <property type="entry name" value="CarboxyPept-like_regulatory"/>
</dbReference>
<gene>
    <name evidence="2" type="ORF">C438_10123</name>
</gene>
<organism evidence="2 3">
    <name type="scientific">Haloferax denitrificans ATCC 35960</name>
    <dbReference type="NCBI Taxonomy" id="662478"/>
    <lineage>
        <taxon>Archaea</taxon>
        <taxon>Methanobacteriati</taxon>
        <taxon>Methanobacteriota</taxon>
        <taxon>Stenosarchaea group</taxon>
        <taxon>Halobacteria</taxon>
        <taxon>Halobacteriales</taxon>
        <taxon>Haloferacaceae</taxon>
        <taxon>Haloferax</taxon>
    </lineage>
</organism>
<comment type="caution">
    <text evidence="2">The sequence shown here is derived from an EMBL/GenBank/DDBJ whole genome shotgun (WGS) entry which is preliminary data.</text>
</comment>
<feature type="compositionally biased region" description="Basic and acidic residues" evidence="1">
    <location>
        <begin position="397"/>
        <end position="411"/>
    </location>
</feature>
<evidence type="ECO:0000313" key="2">
    <source>
        <dbReference type="EMBL" id="EMA04656.1"/>
    </source>
</evidence>
<feature type="region of interest" description="Disordered" evidence="1">
    <location>
        <begin position="375"/>
        <end position="504"/>
    </location>
</feature>
<dbReference type="PATRIC" id="fig|662478.6.peg.1956"/>
<evidence type="ECO:0000256" key="1">
    <source>
        <dbReference type="SAM" id="MobiDB-lite"/>
    </source>
</evidence>
<dbReference type="AlphaFoldDB" id="M0J6R1"/>
<accession>M0J6R1</accession>
<evidence type="ECO:0000313" key="3">
    <source>
        <dbReference type="Proteomes" id="UP000011553"/>
    </source>
</evidence>
<proteinExistence type="predicted"/>
<protein>
    <submittedName>
        <fullName evidence="2">Uncharacterized protein</fullName>
    </submittedName>
</protein>
<dbReference type="Proteomes" id="UP000011553">
    <property type="component" value="Unassembled WGS sequence"/>
</dbReference>
<keyword evidence="3" id="KW-1185">Reference proteome</keyword>
<name>M0J6R1_9EURY</name>
<dbReference type="SUPFAM" id="SSF49464">
    <property type="entry name" value="Carboxypeptidase regulatory domain-like"/>
    <property type="match status" value="1"/>
</dbReference>
<reference evidence="2 3" key="1">
    <citation type="journal article" date="2014" name="PLoS Genet.">
        <title>Phylogenetically driven sequencing of extremely halophilic archaea reveals strategies for static and dynamic osmo-response.</title>
        <authorList>
            <person name="Becker E.A."/>
            <person name="Seitzer P.M."/>
            <person name="Tritt A."/>
            <person name="Larsen D."/>
            <person name="Krusor M."/>
            <person name="Yao A.I."/>
            <person name="Wu D."/>
            <person name="Madern D."/>
            <person name="Eisen J.A."/>
            <person name="Darling A.E."/>
            <person name="Facciotti M.T."/>
        </authorList>
    </citation>
    <scope>NUCLEOTIDE SEQUENCE [LARGE SCALE GENOMIC DNA]</scope>
    <source>
        <strain evidence="2 3">ATCC 35960</strain>
    </source>
</reference>
<sequence>MVVAMLAVAMVPGTVGAASTDALHVGVTQDADTGDATVTVTRNETAVENATVVVESSDNYAGNGTYATDADGTVDLPNPQERVNATFTVSEGNNTTSTSVVLVPLDESLDVSVEADDANDTVVATVTQYGDAVEGASVMVNGTDYAGNGTYETDADGTVEVDEPTTTTDLTFVAMDGDLTAETTVAVEADDLSVSAEVDDANDTVVATVTQDGEPVENASVQVNGTDYAGNGTYATDENGTVEVAEPTTTTNLTFVATADGLTAETTVAVEADDLNVSVSQDGNESVTITVTEDGEPVENASVAVDGNYTDAGEYETDANGTVELISPLQTVTVDVTAEYDGLTAETTVTLQGEVAADDPFGQLVSSFVERLKDTGSDGPLGQAVSDFVTENNPGNADDKRPDHAGPKHSDDADDDEDAPGNSANAKNGNGGGPPEHANNNKASDDESEDDEETETADDADDESDDDSSDDGSADESDDDSDDSSDDSSGNNGNGGGPPDHANN</sequence>
<feature type="compositionally biased region" description="Acidic residues" evidence="1">
    <location>
        <begin position="446"/>
        <end position="486"/>
    </location>
</feature>
<dbReference type="EMBL" id="AOLP01000011">
    <property type="protein sequence ID" value="EMA04656.1"/>
    <property type="molecule type" value="Genomic_DNA"/>
</dbReference>